<accession>A0A7J0CYM8</accession>
<name>A0A7J0CYM8_STRMI</name>
<dbReference type="AlphaFoldDB" id="A0A7J0CYM8"/>
<proteinExistence type="predicted"/>
<comment type="caution">
    <text evidence="1">The sequence shown here is derived from an EMBL/GenBank/DDBJ whole genome shotgun (WGS) entry which is preliminary data.</text>
</comment>
<evidence type="ECO:0000313" key="2">
    <source>
        <dbReference type="Proteomes" id="UP000498740"/>
    </source>
</evidence>
<organism evidence="1 2">
    <name type="scientific">Streptomyces microflavus</name>
    <name type="common">Streptomyces lipmanii</name>
    <dbReference type="NCBI Taxonomy" id="1919"/>
    <lineage>
        <taxon>Bacteria</taxon>
        <taxon>Bacillati</taxon>
        <taxon>Actinomycetota</taxon>
        <taxon>Actinomycetes</taxon>
        <taxon>Kitasatosporales</taxon>
        <taxon>Streptomycetaceae</taxon>
        <taxon>Streptomyces</taxon>
    </lineage>
</organism>
<dbReference type="EMBL" id="BLWD01000001">
    <property type="protein sequence ID" value="GFN07508.1"/>
    <property type="molecule type" value="Genomic_DNA"/>
</dbReference>
<sequence length="66" mass="6950">MEIFVNAAALHDIPHLATIVRRAVLSQVISGAGGPAGRPVTLRRAAFTERIRGVGGGPYQRMANPS</sequence>
<reference evidence="1 2" key="1">
    <citation type="submission" date="2020-05" db="EMBL/GenBank/DDBJ databases">
        <title>Whole genome shotgun sequence of Streptomyces microflavus NBRC 13062.</title>
        <authorList>
            <person name="Komaki H."/>
            <person name="Tamura T."/>
        </authorList>
    </citation>
    <scope>NUCLEOTIDE SEQUENCE [LARGE SCALE GENOMIC DNA]</scope>
    <source>
        <strain evidence="1 2">NBRC 13062</strain>
    </source>
</reference>
<evidence type="ECO:0000313" key="1">
    <source>
        <dbReference type="EMBL" id="GFN07508.1"/>
    </source>
</evidence>
<protein>
    <submittedName>
        <fullName evidence="1">Uncharacterized protein</fullName>
    </submittedName>
</protein>
<dbReference type="Proteomes" id="UP000498740">
    <property type="component" value="Unassembled WGS sequence"/>
</dbReference>
<gene>
    <name evidence="1" type="ORF">Smic_60640</name>
</gene>